<dbReference type="PANTHER" id="PTHR43289:SF6">
    <property type="entry name" value="SERINE_THREONINE-PROTEIN KINASE NEKL-3"/>
    <property type="match status" value="1"/>
</dbReference>
<feature type="transmembrane region" description="Helical" evidence="8">
    <location>
        <begin position="296"/>
        <end position="318"/>
    </location>
</feature>
<dbReference type="EC" id="2.7.11.1" evidence="1"/>
<keyword evidence="4" id="KW-0547">Nucleotide-binding</keyword>
<gene>
    <name evidence="10" type="ORF">H1R13_27500</name>
</gene>
<dbReference type="OrthoDB" id="9762169at2"/>
<evidence type="ECO:0000313" key="10">
    <source>
        <dbReference type="EMBL" id="MBC2868575.1"/>
    </source>
</evidence>
<evidence type="ECO:0000256" key="5">
    <source>
        <dbReference type="ARBA" id="ARBA00022777"/>
    </source>
</evidence>
<proteinExistence type="predicted"/>
<keyword evidence="3" id="KW-0808">Transferase</keyword>
<dbReference type="Pfam" id="PF00069">
    <property type="entry name" value="Pkinase"/>
    <property type="match status" value="1"/>
</dbReference>
<dbReference type="SUPFAM" id="SSF56112">
    <property type="entry name" value="Protein kinase-like (PK-like)"/>
    <property type="match status" value="1"/>
</dbReference>
<dbReference type="EMBL" id="JACMHY010000013">
    <property type="protein sequence ID" value="MBC2868575.1"/>
    <property type="molecule type" value="Genomic_DNA"/>
</dbReference>
<feature type="compositionally biased region" description="Low complexity" evidence="7">
    <location>
        <begin position="329"/>
        <end position="350"/>
    </location>
</feature>
<keyword evidence="8" id="KW-0472">Membrane</keyword>
<evidence type="ECO:0000256" key="1">
    <source>
        <dbReference type="ARBA" id="ARBA00012513"/>
    </source>
</evidence>
<dbReference type="PANTHER" id="PTHR43289">
    <property type="entry name" value="MITOGEN-ACTIVATED PROTEIN KINASE KINASE KINASE 20-RELATED"/>
    <property type="match status" value="1"/>
</dbReference>
<keyword evidence="8" id="KW-0812">Transmembrane</keyword>
<evidence type="ECO:0000313" key="11">
    <source>
        <dbReference type="Proteomes" id="UP000517694"/>
    </source>
</evidence>
<dbReference type="InterPro" id="IPR000719">
    <property type="entry name" value="Prot_kinase_dom"/>
</dbReference>
<feature type="region of interest" description="Disordered" evidence="7">
    <location>
        <begin position="319"/>
        <end position="350"/>
    </location>
</feature>
<keyword evidence="8" id="KW-1133">Transmembrane helix</keyword>
<protein>
    <recommendedName>
        <fullName evidence="1">non-specific serine/threonine protein kinase</fullName>
        <ecNumber evidence="1">2.7.11.1</ecNumber>
    </recommendedName>
</protein>
<keyword evidence="11" id="KW-1185">Reference proteome</keyword>
<dbReference type="AlphaFoldDB" id="A0A7X1I4D6"/>
<evidence type="ECO:0000256" key="2">
    <source>
        <dbReference type="ARBA" id="ARBA00022527"/>
    </source>
</evidence>
<feature type="domain" description="Protein kinase" evidence="9">
    <location>
        <begin position="1"/>
        <end position="241"/>
    </location>
</feature>
<accession>A0A7X1I4D6</accession>
<evidence type="ECO:0000256" key="7">
    <source>
        <dbReference type="SAM" id="MobiDB-lite"/>
    </source>
</evidence>
<organism evidence="10 11">
    <name type="scientific">Streptomyces mexicanus</name>
    <dbReference type="NCBI Taxonomy" id="178566"/>
    <lineage>
        <taxon>Bacteria</taxon>
        <taxon>Bacillati</taxon>
        <taxon>Actinomycetota</taxon>
        <taxon>Actinomycetes</taxon>
        <taxon>Kitasatosporales</taxon>
        <taxon>Streptomycetaceae</taxon>
        <taxon>Streptomyces</taxon>
    </lineage>
</organism>
<dbReference type="GO" id="GO:0005524">
    <property type="term" value="F:ATP binding"/>
    <property type="evidence" value="ECO:0007669"/>
    <property type="project" value="UniProtKB-KW"/>
</dbReference>
<evidence type="ECO:0000256" key="8">
    <source>
        <dbReference type="SAM" id="Phobius"/>
    </source>
</evidence>
<evidence type="ECO:0000256" key="3">
    <source>
        <dbReference type="ARBA" id="ARBA00022679"/>
    </source>
</evidence>
<reference evidence="10 11" key="1">
    <citation type="submission" date="2020-08" db="EMBL/GenBank/DDBJ databases">
        <title>Whole-Genome Sequence of French Clinical Streptomyces mexicanus Strain Q0842.</title>
        <authorList>
            <person name="Boxberger M."/>
            <person name="La Scola B."/>
        </authorList>
    </citation>
    <scope>NUCLEOTIDE SEQUENCE [LARGE SCALE GENOMIC DNA]</scope>
    <source>
        <strain evidence="10 11">Marseille-Q0842</strain>
    </source>
</reference>
<sequence>MGVVWQARDELLDRRVAVKCARPDDARAAQRLKKEARYAARLHHTNIVAVFDYVAEGDACWIVMEYVPARSLAQLMQERGPLSPQEAGSIGCQIAAALARSHGEGVVHGDVTPENILVTEDGVARLTDFGIARALWSEVTQTGTTTATVRGKPRYLAPEVAKGKAPDEKADVFSLGATLFAAIEGRSPYGEFEHVMGYLSQALMGRVDAPRQAGPLTEPLTALLAVDPGKRPDAAQAHALLSRAAPPPAHIQKYAQEHRQDPQPSAQKTLRLGRTLTLPSPTLWLPRKLHRRHRRALSAAAAFAVAGLAAGLALLSPWSSQHKDDGKAPARATPSATAQAQAGAMGQATSADPCEVMDAASLSRFGHTELTPSYGQLSRCDVLVQKPSGDEVADAEVDFSDDPQHFDSGVPVRRVGNVVVASLQRDGDQCLRFITTTDRKQIVVNGKRERAGAPDPCALADAAADYAVTVLDKGPVPRRSVAWPADSLARLDACALLDPAALKQVPGLQQRPAKRGFAGWTCDWASRDGRRAYVQLQFTQDNDLSDNGKPAKIADATDYVSPKEEGDDSCVIYAPHRTFTDSVGERTIELFRLTLSEQGQKSTKVCAGAKALAATAAQKIAHSLPGK</sequence>
<comment type="caution">
    <text evidence="10">The sequence shown here is derived from an EMBL/GenBank/DDBJ whole genome shotgun (WGS) entry which is preliminary data.</text>
</comment>
<dbReference type="PROSITE" id="PS50011">
    <property type="entry name" value="PROTEIN_KINASE_DOM"/>
    <property type="match status" value="1"/>
</dbReference>
<dbReference type="GO" id="GO:0004674">
    <property type="term" value="F:protein serine/threonine kinase activity"/>
    <property type="evidence" value="ECO:0007669"/>
    <property type="project" value="UniProtKB-KW"/>
</dbReference>
<dbReference type="Gene3D" id="1.10.510.10">
    <property type="entry name" value="Transferase(Phosphotransferase) domain 1"/>
    <property type="match status" value="1"/>
</dbReference>
<name>A0A7X1I4D6_9ACTN</name>
<keyword evidence="6" id="KW-0067">ATP-binding</keyword>
<keyword evidence="5 10" id="KW-0418">Kinase</keyword>
<evidence type="ECO:0000256" key="6">
    <source>
        <dbReference type="ARBA" id="ARBA00022840"/>
    </source>
</evidence>
<keyword evidence="2 10" id="KW-0723">Serine/threonine-protein kinase</keyword>
<dbReference type="CDD" id="cd14014">
    <property type="entry name" value="STKc_PknB_like"/>
    <property type="match status" value="1"/>
</dbReference>
<evidence type="ECO:0000259" key="9">
    <source>
        <dbReference type="PROSITE" id="PS50011"/>
    </source>
</evidence>
<dbReference type="InterPro" id="IPR008266">
    <property type="entry name" value="Tyr_kinase_AS"/>
</dbReference>
<dbReference type="Proteomes" id="UP000517694">
    <property type="component" value="Unassembled WGS sequence"/>
</dbReference>
<dbReference type="PROSITE" id="PS00109">
    <property type="entry name" value="PROTEIN_KINASE_TYR"/>
    <property type="match status" value="1"/>
</dbReference>
<dbReference type="InterPro" id="IPR011009">
    <property type="entry name" value="Kinase-like_dom_sf"/>
</dbReference>
<evidence type="ECO:0000256" key="4">
    <source>
        <dbReference type="ARBA" id="ARBA00022741"/>
    </source>
</evidence>